<comment type="caution">
    <text evidence="2">The sequence shown here is derived from an EMBL/GenBank/DDBJ whole genome shotgun (WGS) entry which is preliminary data.</text>
</comment>
<feature type="compositionally biased region" description="Low complexity" evidence="1">
    <location>
        <begin position="571"/>
        <end position="580"/>
    </location>
</feature>
<evidence type="ECO:0000256" key="1">
    <source>
        <dbReference type="SAM" id="MobiDB-lite"/>
    </source>
</evidence>
<name>A0A9P6D807_9AGAR</name>
<protein>
    <submittedName>
        <fullName evidence="2">Uncharacterized protein</fullName>
    </submittedName>
</protein>
<evidence type="ECO:0000313" key="3">
    <source>
        <dbReference type="Proteomes" id="UP000807469"/>
    </source>
</evidence>
<reference evidence="2" key="1">
    <citation type="submission" date="2020-11" db="EMBL/GenBank/DDBJ databases">
        <authorList>
            <consortium name="DOE Joint Genome Institute"/>
            <person name="Ahrendt S."/>
            <person name="Riley R."/>
            <person name="Andreopoulos W."/>
            <person name="Labutti K."/>
            <person name="Pangilinan J."/>
            <person name="Ruiz-Duenas F.J."/>
            <person name="Barrasa J.M."/>
            <person name="Sanchez-Garcia M."/>
            <person name="Camarero S."/>
            <person name="Miyauchi S."/>
            <person name="Serrano A."/>
            <person name="Linde D."/>
            <person name="Babiker R."/>
            <person name="Drula E."/>
            <person name="Ayuso-Fernandez I."/>
            <person name="Pacheco R."/>
            <person name="Padilla G."/>
            <person name="Ferreira P."/>
            <person name="Barriuso J."/>
            <person name="Kellner H."/>
            <person name="Castanera R."/>
            <person name="Alfaro M."/>
            <person name="Ramirez L."/>
            <person name="Pisabarro A.G."/>
            <person name="Kuo A."/>
            <person name="Tritt A."/>
            <person name="Lipzen A."/>
            <person name="He G."/>
            <person name="Yan M."/>
            <person name="Ng V."/>
            <person name="Cullen D."/>
            <person name="Martin F."/>
            <person name="Rosso M.-N."/>
            <person name="Henrissat B."/>
            <person name="Hibbett D."/>
            <person name="Martinez A.T."/>
            <person name="Grigoriev I.V."/>
        </authorList>
    </citation>
    <scope>NUCLEOTIDE SEQUENCE</scope>
    <source>
        <strain evidence="2">CIRM-BRFM 674</strain>
    </source>
</reference>
<feature type="compositionally biased region" description="Polar residues" evidence="1">
    <location>
        <begin position="558"/>
        <end position="570"/>
    </location>
</feature>
<feature type="compositionally biased region" description="Low complexity" evidence="1">
    <location>
        <begin position="79"/>
        <end position="90"/>
    </location>
</feature>
<feature type="compositionally biased region" description="Polar residues" evidence="1">
    <location>
        <begin position="92"/>
        <end position="121"/>
    </location>
</feature>
<feature type="compositionally biased region" description="Pro residues" evidence="1">
    <location>
        <begin position="292"/>
        <end position="308"/>
    </location>
</feature>
<evidence type="ECO:0000313" key="2">
    <source>
        <dbReference type="EMBL" id="KAF9486280.1"/>
    </source>
</evidence>
<dbReference type="EMBL" id="MU155131">
    <property type="protein sequence ID" value="KAF9486280.1"/>
    <property type="molecule type" value="Genomic_DNA"/>
</dbReference>
<organism evidence="2 3">
    <name type="scientific">Pholiota conissans</name>
    <dbReference type="NCBI Taxonomy" id="109636"/>
    <lineage>
        <taxon>Eukaryota</taxon>
        <taxon>Fungi</taxon>
        <taxon>Dikarya</taxon>
        <taxon>Basidiomycota</taxon>
        <taxon>Agaricomycotina</taxon>
        <taxon>Agaricomycetes</taxon>
        <taxon>Agaricomycetidae</taxon>
        <taxon>Agaricales</taxon>
        <taxon>Agaricineae</taxon>
        <taxon>Strophariaceae</taxon>
        <taxon>Pholiota</taxon>
    </lineage>
</organism>
<dbReference type="OrthoDB" id="3249923at2759"/>
<dbReference type="AlphaFoldDB" id="A0A9P6D807"/>
<accession>A0A9P6D807</accession>
<feature type="compositionally biased region" description="Polar residues" evidence="1">
    <location>
        <begin position="31"/>
        <end position="45"/>
    </location>
</feature>
<feature type="region of interest" description="Disordered" evidence="1">
    <location>
        <begin position="523"/>
        <end position="608"/>
    </location>
</feature>
<feature type="region of interest" description="Disordered" evidence="1">
    <location>
        <begin position="1"/>
        <end position="49"/>
    </location>
</feature>
<feature type="region of interest" description="Disordered" evidence="1">
    <location>
        <begin position="64"/>
        <end position="123"/>
    </location>
</feature>
<gene>
    <name evidence="2" type="ORF">BDN70DRAFT_870376</name>
</gene>
<feature type="region of interest" description="Disordered" evidence="1">
    <location>
        <begin position="242"/>
        <end position="315"/>
    </location>
</feature>
<proteinExistence type="predicted"/>
<sequence>MSSHEDQKPVKLRKSTARADQQPRPPFSIRTPDQLNQPRPQNTLNGYVVPPVYSGRAPVRPALVQKASKVSADRHFTPSRAAAKSASGRSLPRSSLRNEITSSRITTTKAADGRINSTSGSHGFREQVETTIAPTPARNSKSTVELKPLWQQLDDEYHQAILRSQKRDRGGNNIAFTRRIGQRDAAPAARDIDMADANRDRAVLEPGLKLRVNGILHYSSSDEDEPRYKPLRKTTRIMAARKHEFVNASTSESEESSEDKRDSDASSSSSEDEEDQPPTPKSESDVEMDDLAPPPGDIVLLDPPPNASPTPVRDLTATLHTEPPSDLIAAVEALTLSATRMQQTKQLPFLVRNLRRGFLKRCRKLQVPIFTDGRKVSLDLVYDYIAGVSYQTQINAWCCPLCDLLGVVKTQEMLECHLRWDHKEVFCEWQKNSETEQMEHWTLRLLIPEILKEDLEEKPARVIQSIPVTADTPPKRSASAFITPHTRRLMSPFPSVSLSPPTPKSAIQPEYNPLDLLPKIEFKSEPTPTSVPPSSRSTSTFDLSSTASTISRSITHTNSRSTTSQTHTGTSAPPSSSAAATKAPRQAGSGSAERPITPPPPDNLLGPAAQYPYLPAKSDYGGPTVEYTCRPTGPSVFDLLGTLPMEPFGLLDWDIIDREEEIWEDDDLKPEYKVIQALWMRWIMLNRNKFISNYHKGVITFVDEYWKIIHRAAGWDALRYFLFNLLVNHFLDARNMAKILRHYEGLTGMDGWYD</sequence>
<dbReference type="Proteomes" id="UP000807469">
    <property type="component" value="Unassembled WGS sequence"/>
</dbReference>
<feature type="compositionally biased region" description="Low complexity" evidence="1">
    <location>
        <begin position="525"/>
        <end position="557"/>
    </location>
</feature>
<keyword evidence="3" id="KW-1185">Reference proteome</keyword>
<feature type="region of interest" description="Disordered" evidence="1">
    <location>
        <begin position="491"/>
        <end position="510"/>
    </location>
</feature>